<accession>A0AC60A6J5</accession>
<proteinExistence type="predicted"/>
<reference evidence="1" key="2">
    <citation type="submission" date="2025-03" db="EMBL/GenBank/DDBJ databases">
        <authorList>
            <consortium name="ELIXIR-Norway"/>
            <consortium name="Elixir Norway"/>
        </authorList>
    </citation>
    <scope>NUCLEOTIDE SEQUENCE</scope>
</reference>
<sequence length="100" mass="11582">MPSLITSPFPGDITSYNLKHKSHHLSNQATVVYQGDSKQVRRKREMNITFQLLLLQNRPGSFPRKVEIYLKRSRGMREESKWRKAVTSSLPLTHDIFSLG</sequence>
<evidence type="ECO:0000313" key="1">
    <source>
        <dbReference type="EMBL" id="CAN0561999.1"/>
    </source>
</evidence>
<dbReference type="EMBL" id="OX596092">
    <property type="protein sequence ID" value="CAN0561999.1"/>
    <property type="molecule type" value="Genomic_DNA"/>
</dbReference>
<gene>
    <name evidence="1" type="ORF">MRATA1EN22A_LOCUS27280</name>
</gene>
<evidence type="ECO:0000313" key="2">
    <source>
        <dbReference type="Proteomes" id="UP001162501"/>
    </source>
</evidence>
<dbReference type="Proteomes" id="UP001162501">
    <property type="component" value="Chromosome 8"/>
</dbReference>
<organism evidence="1 2">
    <name type="scientific">Rangifer tarandus platyrhynchus</name>
    <name type="common">Svalbard reindeer</name>
    <dbReference type="NCBI Taxonomy" id="3082113"/>
    <lineage>
        <taxon>Eukaryota</taxon>
        <taxon>Metazoa</taxon>
        <taxon>Chordata</taxon>
        <taxon>Craniata</taxon>
        <taxon>Vertebrata</taxon>
        <taxon>Euteleostomi</taxon>
        <taxon>Mammalia</taxon>
        <taxon>Eutheria</taxon>
        <taxon>Laurasiatheria</taxon>
        <taxon>Artiodactyla</taxon>
        <taxon>Ruminantia</taxon>
        <taxon>Pecora</taxon>
        <taxon>Cervidae</taxon>
        <taxon>Odocoileinae</taxon>
        <taxon>Rangifer</taxon>
    </lineage>
</organism>
<name>A0AC60A6J5_RANTA</name>
<reference evidence="1" key="1">
    <citation type="submission" date="2023-05" db="EMBL/GenBank/DDBJ databases">
        <authorList>
            <consortium name="ELIXIR-Norway"/>
        </authorList>
    </citation>
    <scope>NUCLEOTIDE SEQUENCE</scope>
</reference>
<protein>
    <submittedName>
        <fullName evidence="1">Uncharacterized protein</fullName>
    </submittedName>
</protein>